<dbReference type="GO" id="GO:0030833">
    <property type="term" value="P:regulation of actin filament polymerization"/>
    <property type="evidence" value="ECO:0007669"/>
    <property type="project" value="TreeGrafter"/>
</dbReference>
<gene>
    <name evidence="9" type="ORF">RB653_003197</name>
</gene>
<feature type="compositionally biased region" description="Low complexity" evidence="7">
    <location>
        <begin position="334"/>
        <end position="357"/>
    </location>
</feature>
<dbReference type="GO" id="GO:0030427">
    <property type="term" value="C:site of polarized growth"/>
    <property type="evidence" value="ECO:0007669"/>
    <property type="project" value="TreeGrafter"/>
</dbReference>
<feature type="region of interest" description="Disordered" evidence="7">
    <location>
        <begin position="148"/>
        <end position="186"/>
    </location>
</feature>
<dbReference type="CDD" id="cd11282">
    <property type="entry name" value="ADF_coactosin_like"/>
    <property type="match status" value="3"/>
</dbReference>
<keyword evidence="3" id="KW-0009">Actin-binding</keyword>
<feature type="domain" description="ADF-H" evidence="8">
    <location>
        <begin position="185"/>
        <end position="318"/>
    </location>
</feature>
<organism evidence="9 10">
    <name type="scientific">Dictyostelium firmibasis</name>
    <dbReference type="NCBI Taxonomy" id="79012"/>
    <lineage>
        <taxon>Eukaryota</taxon>
        <taxon>Amoebozoa</taxon>
        <taxon>Evosea</taxon>
        <taxon>Eumycetozoa</taxon>
        <taxon>Dictyostelia</taxon>
        <taxon>Dictyosteliales</taxon>
        <taxon>Dictyosteliaceae</taxon>
        <taxon>Dictyostelium</taxon>
    </lineage>
</organism>
<name>A0AAN7TRS0_9MYCE</name>
<dbReference type="PANTHER" id="PTHR10829:SF50">
    <property type="entry name" value="ADF-H DOMAIN-CONTAINING PROTEIN"/>
    <property type="match status" value="1"/>
</dbReference>
<feature type="region of interest" description="Disordered" evidence="7">
    <location>
        <begin position="331"/>
        <end position="384"/>
    </location>
</feature>
<evidence type="ECO:0000256" key="6">
    <source>
        <dbReference type="ARBA" id="ARBA00069392"/>
    </source>
</evidence>
<evidence type="ECO:0000313" key="9">
    <source>
        <dbReference type="EMBL" id="KAK5578244.1"/>
    </source>
</evidence>
<feature type="compositionally biased region" description="Polar residues" evidence="7">
    <location>
        <begin position="366"/>
        <end position="384"/>
    </location>
</feature>
<dbReference type="Proteomes" id="UP001344447">
    <property type="component" value="Unassembled WGS sequence"/>
</dbReference>
<dbReference type="InterPro" id="IPR002108">
    <property type="entry name" value="ADF-H"/>
</dbReference>
<dbReference type="PANTHER" id="PTHR10829">
    <property type="entry name" value="CORTACTIN AND DREBRIN"/>
    <property type="match status" value="1"/>
</dbReference>
<evidence type="ECO:0000313" key="10">
    <source>
        <dbReference type="Proteomes" id="UP001344447"/>
    </source>
</evidence>
<feature type="compositionally biased region" description="Polar residues" evidence="7">
    <location>
        <begin position="154"/>
        <end position="167"/>
    </location>
</feature>
<evidence type="ECO:0000256" key="3">
    <source>
        <dbReference type="ARBA" id="ARBA00023203"/>
    </source>
</evidence>
<comment type="subcellular location">
    <subcellularLocation>
        <location evidence="1">Cytoplasm</location>
        <location evidence="1">Cytoskeleton</location>
    </subcellularLocation>
</comment>
<comment type="caution">
    <text evidence="9">The sequence shown here is derived from an EMBL/GenBank/DDBJ whole genome shotgun (WGS) entry which is preliminary data.</text>
</comment>
<dbReference type="EMBL" id="JAVFKY010000004">
    <property type="protein sequence ID" value="KAK5578244.1"/>
    <property type="molecule type" value="Genomic_DNA"/>
</dbReference>
<feature type="domain" description="ADF-H" evidence="8">
    <location>
        <begin position="2"/>
        <end position="135"/>
    </location>
</feature>
<protein>
    <recommendedName>
        <fullName evidence="6">Coactosin</fullName>
    </recommendedName>
</protein>
<evidence type="ECO:0000256" key="5">
    <source>
        <dbReference type="ARBA" id="ARBA00038052"/>
    </source>
</evidence>
<dbReference type="GO" id="GO:0005884">
    <property type="term" value="C:actin filament"/>
    <property type="evidence" value="ECO:0007669"/>
    <property type="project" value="TreeGrafter"/>
</dbReference>
<feature type="compositionally biased region" description="Low complexity" evidence="7">
    <location>
        <begin position="168"/>
        <end position="182"/>
    </location>
</feature>
<evidence type="ECO:0000256" key="2">
    <source>
        <dbReference type="ARBA" id="ARBA00022490"/>
    </source>
</evidence>
<dbReference type="AlphaFoldDB" id="A0AAN7TRS0"/>
<accession>A0AAN7TRS0</accession>
<feature type="domain" description="ADF-H" evidence="8">
    <location>
        <begin position="380"/>
        <end position="511"/>
    </location>
</feature>
<dbReference type="SUPFAM" id="SSF55753">
    <property type="entry name" value="Actin depolymerizing proteins"/>
    <property type="match status" value="3"/>
</dbReference>
<reference evidence="9 10" key="1">
    <citation type="submission" date="2023-11" db="EMBL/GenBank/DDBJ databases">
        <title>Dfirmibasis_genome.</title>
        <authorList>
            <person name="Edelbroek B."/>
            <person name="Kjellin J."/>
            <person name="Jerlstrom-Hultqvist J."/>
            <person name="Soderbom F."/>
        </authorList>
    </citation>
    <scope>NUCLEOTIDE SEQUENCE [LARGE SCALE GENOMIC DNA]</scope>
    <source>
        <strain evidence="9 10">TNS-C-14</strain>
    </source>
</reference>
<keyword evidence="4" id="KW-0206">Cytoskeleton</keyword>
<dbReference type="Pfam" id="PF00241">
    <property type="entry name" value="Cofilin_ADF"/>
    <property type="match status" value="3"/>
</dbReference>
<dbReference type="FunFam" id="3.40.20.10:FF:000018">
    <property type="entry name" value="Coactosin-like 1"/>
    <property type="match status" value="3"/>
</dbReference>
<dbReference type="GO" id="GO:0051015">
    <property type="term" value="F:actin filament binding"/>
    <property type="evidence" value="ECO:0007669"/>
    <property type="project" value="TreeGrafter"/>
</dbReference>
<sequence>MSLQFVDDSACKSAVADLKKDSNPTDWVLLSFESPKSQKIKLAGFGNGGVAELVEYLQDDMVGFALVRKIDRIDDSETVKFAFINFIGEKVGILQKGKISVTIGSVKDFFGAFQCDFLITSKNEISDDIVLNKIQDISGTGSKVLDENGAKTGASKSTTSPTNSFRRSTYGSVSSPSSSSTSKDAIKLGDEPTIREALKEFRSDENDIDWVLFGYEGGNSNTIILLGKGNGGVNELISNLNDNLVAYGLVRIVEKIDNSDTIKFAYINWIGEDIPRMLRARLGTHTGFVNQLVTPYHVDIKCTVKSEISKEIVEETVAKASGKASMVLSGDVQSHGGRMTSSYSSSSASTQGSNTTGRSFSGAGSKFTTPSAVPKSSGSTIGFDNEQQVKDTIKDVRSDSTDTNWCLIGYKNDTTLQVIAKGSGGADELVGHLNSKIVAYGLVREVERFDLSDTIKFAFIDFVGEDINRMFRAKLGTHSGTVKQLFHPYHVDLHVSSPSELSSEIVTKTITQNSGTSSRVKA</sequence>
<proteinExistence type="inferred from homology"/>
<evidence type="ECO:0000256" key="7">
    <source>
        <dbReference type="SAM" id="MobiDB-lite"/>
    </source>
</evidence>
<keyword evidence="10" id="KW-1185">Reference proteome</keyword>
<dbReference type="SMART" id="SM00102">
    <property type="entry name" value="ADF"/>
    <property type="match status" value="3"/>
</dbReference>
<comment type="similarity">
    <text evidence="5">Belongs to the actin-binding proteins ADF family. Coactosin subfamily.</text>
</comment>
<evidence type="ECO:0000256" key="1">
    <source>
        <dbReference type="ARBA" id="ARBA00004245"/>
    </source>
</evidence>
<dbReference type="InterPro" id="IPR029006">
    <property type="entry name" value="ADF-H/Gelsolin-like_dom_sf"/>
</dbReference>
<dbReference type="PROSITE" id="PS51263">
    <property type="entry name" value="ADF_H"/>
    <property type="match status" value="3"/>
</dbReference>
<keyword evidence="2" id="KW-0963">Cytoplasm</keyword>
<evidence type="ECO:0000256" key="4">
    <source>
        <dbReference type="ARBA" id="ARBA00023212"/>
    </source>
</evidence>
<dbReference type="Gene3D" id="3.40.20.10">
    <property type="entry name" value="Severin"/>
    <property type="match status" value="3"/>
</dbReference>
<dbReference type="GO" id="GO:0030864">
    <property type="term" value="C:cortical actin cytoskeleton"/>
    <property type="evidence" value="ECO:0007669"/>
    <property type="project" value="TreeGrafter"/>
</dbReference>
<evidence type="ECO:0000259" key="8">
    <source>
        <dbReference type="PROSITE" id="PS51263"/>
    </source>
</evidence>